<feature type="region of interest" description="Disordered" evidence="5">
    <location>
        <begin position="43"/>
        <end position="69"/>
    </location>
</feature>
<evidence type="ECO:0000256" key="1">
    <source>
        <dbReference type="ARBA" id="ARBA00007320"/>
    </source>
</evidence>
<keyword evidence="4" id="KW-0175">Coiled coil</keyword>
<organism evidence="7 8">
    <name type="scientific">Saccharomycopsis crataegensis</name>
    <dbReference type="NCBI Taxonomy" id="43959"/>
    <lineage>
        <taxon>Eukaryota</taxon>
        <taxon>Fungi</taxon>
        <taxon>Dikarya</taxon>
        <taxon>Ascomycota</taxon>
        <taxon>Saccharomycotina</taxon>
        <taxon>Saccharomycetes</taxon>
        <taxon>Saccharomycopsidaceae</taxon>
        <taxon>Saccharomycopsis</taxon>
    </lineage>
</organism>
<dbReference type="AlphaFoldDB" id="A0AAV5QNV2"/>
<name>A0AAV5QNV2_9ASCO</name>
<dbReference type="Gene3D" id="3.100.10.10">
    <property type="match status" value="1"/>
</dbReference>
<dbReference type="RefSeq" id="XP_064853268.1">
    <property type="nucleotide sequence ID" value="XM_064997196.1"/>
</dbReference>
<comment type="caution">
    <text evidence="7">The sequence shown here is derived from an EMBL/GenBank/DDBJ whole genome shotgun (WGS) entry which is preliminary data.</text>
</comment>
<evidence type="ECO:0000256" key="3">
    <source>
        <dbReference type="ARBA" id="ARBA00023274"/>
    </source>
</evidence>
<dbReference type="GO" id="GO:0003735">
    <property type="term" value="F:structural constituent of ribosome"/>
    <property type="evidence" value="ECO:0007669"/>
    <property type="project" value="InterPro"/>
</dbReference>
<dbReference type="Proteomes" id="UP001360560">
    <property type="component" value="Unassembled WGS sequence"/>
</dbReference>
<evidence type="ECO:0000313" key="8">
    <source>
        <dbReference type="Proteomes" id="UP001360560"/>
    </source>
</evidence>
<proteinExistence type="inferred from homology"/>
<gene>
    <name evidence="7" type="ORF">DASC09_035970</name>
</gene>
<dbReference type="PANTHER" id="PTHR12934">
    <property type="entry name" value="50S RIBOSOMAL PROTEIN L15"/>
    <property type="match status" value="1"/>
</dbReference>
<dbReference type="PANTHER" id="PTHR12934:SF11">
    <property type="entry name" value="LARGE RIBOSOMAL SUBUNIT PROTEIN UL15M"/>
    <property type="match status" value="1"/>
</dbReference>
<evidence type="ECO:0000256" key="5">
    <source>
        <dbReference type="SAM" id="MobiDB-lite"/>
    </source>
</evidence>
<reference evidence="7 8" key="1">
    <citation type="journal article" date="2023" name="Elife">
        <title>Identification of key yeast species and microbe-microbe interactions impacting larval growth of Drosophila in the wild.</title>
        <authorList>
            <person name="Mure A."/>
            <person name="Sugiura Y."/>
            <person name="Maeda R."/>
            <person name="Honda K."/>
            <person name="Sakurai N."/>
            <person name="Takahashi Y."/>
            <person name="Watada M."/>
            <person name="Katoh T."/>
            <person name="Gotoh A."/>
            <person name="Gotoh Y."/>
            <person name="Taniguchi I."/>
            <person name="Nakamura K."/>
            <person name="Hayashi T."/>
            <person name="Katayama T."/>
            <person name="Uemura T."/>
            <person name="Hattori Y."/>
        </authorList>
    </citation>
    <scope>NUCLEOTIDE SEQUENCE [LARGE SCALE GENOMIC DNA]</scope>
    <source>
        <strain evidence="7 8">SC-9</strain>
    </source>
</reference>
<evidence type="ECO:0000259" key="6">
    <source>
        <dbReference type="Pfam" id="PF00828"/>
    </source>
</evidence>
<dbReference type="InterPro" id="IPR036227">
    <property type="entry name" value="Ribosomal_uL15/eL18_sf"/>
</dbReference>
<dbReference type="InterPro" id="IPR021131">
    <property type="entry name" value="Ribosomal_uL15/eL18"/>
</dbReference>
<feature type="compositionally biased region" description="Gly residues" evidence="5">
    <location>
        <begin position="49"/>
        <end position="61"/>
    </location>
</feature>
<dbReference type="Pfam" id="PF00828">
    <property type="entry name" value="Ribosomal_L27A"/>
    <property type="match status" value="1"/>
</dbReference>
<feature type="domain" description="Large ribosomal subunit protein uL15/eL18" evidence="6">
    <location>
        <begin position="100"/>
        <end position="180"/>
    </location>
</feature>
<dbReference type="NCBIfam" id="TIGR01071">
    <property type="entry name" value="rplO_bact"/>
    <property type="match status" value="1"/>
</dbReference>
<keyword evidence="2 7" id="KW-0689">Ribosomal protein</keyword>
<dbReference type="GeneID" id="90074247"/>
<dbReference type="InterPro" id="IPR030878">
    <property type="entry name" value="Ribosomal_uL15"/>
</dbReference>
<feature type="coiled-coil region" evidence="4">
    <location>
        <begin position="246"/>
        <end position="273"/>
    </location>
</feature>
<evidence type="ECO:0000256" key="4">
    <source>
        <dbReference type="SAM" id="Coils"/>
    </source>
</evidence>
<dbReference type="HAMAP" id="MF_01341">
    <property type="entry name" value="Ribosomal_uL15"/>
    <property type="match status" value="1"/>
</dbReference>
<evidence type="ECO:0000256" key="2">
    <source>
        <dbReference type="ARBA" id="ARBA00022980"/>
    </source>
</evidence>
<dbReference type="InterPro" id="IPR005749">
    <property type="entry name" value="Ribosomal_uL15_bac-type"/>
</dbReference>
<evidence type="ECO:0000313" key="7">
    <source>
        <dbReference type="EMBL" id="GMM36272.1"/>
    </source>
</evidence>
<protein>
    <submittedName>
        <fullName evidence="7">Mitochondrial 54S ribosomal protein YmL10/YmL18</fullName>
    </submittedName>
</protein>
<accession>A0AAV5QNV2</accession>
<dbReference type="GO" id="GO:0006412">
    <property type="term" value="P:translation"/>
    <property type="evidence" value="ECO:0007669"/>
    <property type="project" value="InterPro"/>
</dbReference>
<sequence>MLSSLKTSLFTQYAGCVSILQSTRSLSLMGNLKPSYKSTKIFKRLGRGPSSGHGKTSGRGQKGQKARSSVKSWFEGGQTPIYKLFPKIGFKPFTSLELTELNLKRIQKFYSEGKLQLEEGEVLTMKKMKEVGLISGNIHDGVKILGDGKDFFKVPNLKVEATRASADVIEAIESNGGEFTAKYYNKLALKAHLAPNWFLKKYGRLPLEARPTRRKDIEYYSREHGYLTKQNHELLKLKEQYQSDFSKSFKKRVNKLEEQLQLASSENNNTMNTSHLNKSGIISINDL</sequence>
<keyword evidence="8" id="KW-1185">Reference proteome</keyword>
<keyword evidence="3" id="KW-0687">Ribonucleoprotein</keyword>
<dbReference type="GO" id="GO:0005762">
    <property type="term" value="C:mitochondrial large ribosomal subunit"/>
    <property type="evidence" value="ECO:0007669"/>
    <property type="project" value="TreeGrafter"/>
</dbReference>
<comment type="similarity">
    <text evidence="1">Belongs to the universal ribosomal protein uL15 family.</text>
</comment>
<dbReference type="SUPFAM" id="SSF52080">
    <property type="entry name" value="Ribosomal proteins L15p and L18e"/>
    <property type="match status" value="1"/>
</dbReference>
<dbReference type="EMBL" id="BTFZ01000011">
    <property type="protein sequence ID" value="GMM36272.1"/>
    <property type="molecule type" value="Genomic_DNA"/>
</dbReference>